<feature type="transmembrane region" description="Helical" evidence="9">
    <location>
        <begin position="355"/>
        <end position="376"/>
    </location>
</feature>
<feature type="transmembrane region" description="Helical" evidence="9">
    <location>
        <begin position="97"/>
        <end position="119"/>
    </location>
</feature>
<keyword evidence="7 9" id="KW-0924">Ammonia transport</keyword>
<evidence type="ECO:0000256" key="1">
    <source>
        <dbReference type="ARBA" id="ARBA00004141"/>
    </source>
</evidence>
<keyword evidence="4 9" id="KW-0812">Transmembrane</keyword>
<name>A0A0V8M0W6_9CHLR</name>
<dbReference type="OrthoDB" id="9814202at2"/>
<dbReference type="InterPro" id="IPR001905">
    <property type="entry name" value="Ammonium_transpt"/>
</dbReference>
<dbReference type="InterPro" id="IPR018047">
    <property type="entry name" value="Ammonium_transpt_CS"/>
</dbReference>
<evidence type="ECO:0000313" key="12">
    <source>
        <dbReference type="EMBL" id="KSV17185.1"/>
    </source>
</evidence>
<evidence type="ECO:0000313" key="14">
    <source>
        <dbReference type="Proteomes" id="UP000053577"/>
    </source>
</evidence>
<evidence type="ECO:0000313" key="11">
    <source>
        <dbReference type="EMBL" id="BAZ97551.1"/>
    </source>
</evidence>
<gene>
    <name evidence="12" type="ORF">DA01_07100</name>
    <name evidence="11" type="ORF">DEHALATV1_0923</name>
    <name evidence="13" type="ORF">VLL09_05305</name>
</gene>
<dbReference type="PANTHER" id="PTHR43029:SF10">
    <property type="entry name" value="AMMONIUM TRANSPORTER MEP2"/>
    <property type="match status" value="1"/>
</dbReference>
<feature type="transmembrane region" description="Helical" evidence="9">
    <location>
        <begin position="40"/>
        <end position="61"/>
    </location>
</feature>
<keyword evidence="3 9" id="KW-0813">Transport</keyword>
<dbReference type="eggNOG" id="COG0004">
    <property type="taxonomic scope" value="Bacteria"/>
</dbReference>
<dbReference type="AlphaFoldDB" id="A0A0V8M0W6"/>
<evidence type="ECO:0000256" key="9">
    <source>
        <dbReference type="RuleBase" id="RU362002"/>
    </source>
</evidence>
<dbReference type="PATRIC" id="fig|61435.5.peg.1397"/>
<feature type="transmembrane region" description="Helical" evidence="9">
    <location>
        <begin position="257"/>
        <end position="275"/>
    </location>
</feature>
<dbReference type="GO" id="GO:0008519">
    <property type="term" value="F:ammonium channel activity"/>
    <property type="evidence" value="ECO:0007669"/>
    <property type="project" value="InterPro"/>
</dbReference>
<dbReference type="PROSITE" id="PS01219">
    <property type="entry name" value="AMMONIUM_TRANSP"/>
    <property type="match status" value="1"/>
</dbReference>
<dbReference type="NCBIfam" id="TIGR00836">
    <property type="entry name" value="amt"/>
    <property type="match status" value="1"/>
</dbReference>
<evidence type="ECO:0000256" key="2">
    <source>
        <dbReference type="ARBA" id="ARBA00005887"/>
    </source>
</evidence>
<protein>
    <recommendedName>
        <fullName evidence="8 9">Ammonium transporter</fullName>
    </recommendedName>
</protein>
<dbReference type="InterPro" id="IPR024041">
    <property type="entry name" value="NH4_transpt_AmtB-like_dom"/>
</dbReference>
<evidence type="ECO:0000313" key="15">
    <source>
        <dbReference type="Proteomes" id="UP000218257"/>
    </source>
</evidence>
<evidence type="ECO:0000256" key="8">
    <source>
        <dbReference type="ARBA" id="ARBA00050025"/>
    </source>
</evidence>
<dbReference type="EMBL" id="JGYD01000025">
    <property type="protein sequence ID" value="KSV17185.1"/>
    <property type="molecule type" value="Genomic_DNA"/>
</dbReference>
<evidence type="ECO:0000256" key="4">
    <source>
        <dbReference type="ARBA" id="ARBA00022692"/>
    </source>
</evidence>
<evidence type="ECO:0000256" key="7">
    <source>
        <dbReference type="ARBA" id="ARBA00023177"/>
    </source>
</evidence>
<dbReference type="Proteomes" id="UP001327986">
    <property type="component" value="Chromosome"/>
</dbReference>
<comment type="subcellular location">
    <subcellularLocation>
        <location evidence="9">Cell membrane</location>
        <topology evidence="9">Multi-pass membrane protein</topology>
    </subcellularLocation>
    <subcellularLocation>
        <location evidence="1">Membrane</location>
        <topology evidence="1">Multi-pass membrane protein</topology>
    </subcellularLocation>
</comment>
<feature type="transmembrane region" description="Helical" evidence="9">
    <location>
        <begin position="227"/>
        <end position="250"/>
    </location>
</feature>
<dbReference type="EMBL" id="CP141531">
    <property type="protein sequence ID" value="WRO06805.1"/>
    <property type="molecule type" value="Genomic_DNA"/>
</dbReference>
<reference evidence="11 15" key="2">
    <citation type="journal article" date="2017" name="Sci. Rep.">
        <title>Isolation and genomic characterization of a Dehalococcoides strain suggests genomic rearrangement during culture.</title>
        <authorList>
            <person name="Yohda M."/>
            <person name="Ikegami K."/>
            <person name="Aita Y."/>
            <person name="Kitajima M."/>
            <person name="Takechi A."/>
            <person name="Iwamoto M."/>
            <person name="Fukuda T."/>
            <person name="Tamura N."/>
            <person name="Shibasaki J."/>
            <person name="Koike S."/>
            <person name="Komatsu D."/>
            <person name="Miyagi S."/>
            <person name="Nishimura M."/>
            <person name="Uchino Y."/>
            <person name="Shiroma A."/>
            <person name="Shimoji M."/>
            <person name="Tamotsu H."/>
            <person name="Ashimine N."/>
            <person name="Shinzato M."/>
            <person name="Ohki S."/>
            <person name="Nakano K."/>
            <person name="Teruya K."/>
            <person name="Satou K."/>
            <person name="Hirano T."/>
            <person name="Yagi O."/>
        </authorList>
    </citation>
    <scope>NUCLEOTIDE SEQUENCE [LARGE SCALE GENOMIC DNA]</scope>
    <source>
        <strain evidence="11 15">UCH-ATV1</strain>
    </source>
</reference>
<dbReference type="PANTHER" id="PTHR43029">
    <property type="entry name" value="AMMONIUM TRANSPORTER MEP2"/>
    <property type="match status" value="1"/>
</dbReference>
<evidence type="ECO:0000256" key="3">
    <source>
        <dbReference type="ARBA" id="ARBA00022448"/>
    </source>
</evidence>
<feature type="transmembrane region" description="Helical" evidence="9">
    <location>
        <begin position="6"/>
        <end position="28"/>
    </location>
</feature>
<comment type="similarity">
    <text evidence="2 9">Belongs to the ammonia transporter channel (TC 1.A.11.2) family.</text>
</comment>
<feature type="transmembrane region" description="Helical" evidence="9">
    <location>
        <begin position="196"/>
        <end position="215"/>
    </location>
</feature>
<feature type="transmembrane region" description="Helical" evidence="9">
    <location>
        <begin position="281"/>
        <end position="300"/>
    </location>
</feature>
<dbReference type="Gene3D" id="1.10.3430.10">
    <property type="entry name" value="Ammonium transporter AmtB like domains"/>
    <property type="match status" value="1"/>
</dbReference>
<organism evidence="12 14">
    <name type="scientific">Dehalococcoides mccartyi</name>
    <dbReference type="NCBI Taxonomy" id="61435"/>
    <lineage>
        <taxon>Bacteria</taxon>
        <taxon>Bacillati</taxon>
        <taxon>Chloroflexota</taxon>
        <taxon>Dehalococcoidia</taxon>
        <taxon>Dehalococcoidales</taxon>
        <taxon>Dehalococcoidaceae</taxon>
        <taxon>Dehalococcoides</taxon>
    </lineage>
</organism>
<dbReference type="GO" id="GO:0005886">
    <property type="term" value="C:plasma membrane"/>
    <property type="evidence" value="ECO:0007669"/>
    <property type="project" value="UniProtKB-SubCell"/>
</dbReference>
<evidence type="ECO:0000256" key="6">
    <source>
        <dbReference type="ARBA" id="ARBA00023136"/>
    </source>
</evidence>
<evidence type="ECO:0000259" key="10">
    <source>
        <dbReference type="Pfam" id="PF00909"/>
    </source>
</evidence>
<dbReference type="Pfam" id="PF00909">
    <property type="entry name" value="Ammonium_transp"/>
    <property type="match status" value="1"/>
</dbReference>
<dbReference type="GeneID" id="3229543"/>
<feature type="transmembrane region" description="Helical" evidence="9">
    <location>
        <begin position="126"/>
        <end position="147"/>
    </location>
</feature>
<keyword evidence="6 9" id="KW-0472">Membrane</keyword>
<feature type="domain" description="Ammonium transporter AmtB-like" evidence="10">
    <location>
        <begin position="8"/>
        <end position="403"/>
    </location>
</feature>
<feature type="transmembrane region" description="Helical" evidence="9">
    <location>
        <begin position="167"/>
        <end position="184"/>
    </location>
</feature>
<accession>A0A0V8M0W6</accession>
<feature type="transmembrane region" description="Helical" evidence="9">
    <location>
        <begin position="312"/>
        <end position="335"/>
    </location>
</feature>
<dbReference type="Proteomes" id="UP000053577">
    <property type="component" value="Unassembled WGS sequence"/>
</dbReference>
<keyword evidence="5 9" id="KW-1133">Transmembrane helix</keyword>
<reference evidence="13" key="3">
    <citation type="submission" date="2023-12" db="EMBL/GenBank/DDBJ databases">
        <title>Isolation of organohalide respiring bacteria Dehalococcoides mccartyi strain GPTCE1 in groundwater collected near a chemical plant in Suzhou, China.</title>
        <authorList>
            <person name="Liu G."/>
        </authorList>
    </citation>
    <scope>NUCLEOTIDE SEQUENCE</scope>
    <source>
        <strain evidence="13">GPTCE1</strain>
    </source>
</reference>
<evidence type="ECO:0000313" key="13">
    <source>
        <dbReference type="EMBL" id="WRO06805.1"/>
    </source>
</evidence>
<reference evidence="12 14" key="1">
    <citation type="journal article" date="2015" name="Sci. Rep.">
        <title>A comparative genomics and reductive dehalogenase gene transcription study of two chloroethene-respiring bacteria, Dehalococcoides mccartyi strains MB and 11a.</title>
        <authorList>
            <person name="Low A."/>
            <person name="Shen Z."/>
            <person name="Cheng D."/>
            <person name="Rogers M.J."/>
            <person name="Lee P.K."/>
            <person name="He J."/>
        </authorList>
    </citation>
    <scope>NUCLEOTIDE SEQUENCE [LARGE SCALE GENOMIC DNA]</scope>
    <source>
        <strain evidence="12 14">MB</strain>
    </source>
</reference>
<sequence length="408" mass="42421">MDSGDTTWLLVSTALVMLMTPGVALFYGGMVRRKNLVSTLMMSFGAMALGGVLWVLIGYSLGFGNDINGLVGGLNFLGLNGVGQDPSDTYATTVPHLAFMMFQGMFAIISLALITGAVVERIRFSALLLFGALWLCLIYSPIAHWVWGDGGWLFNLGVLDFAGGTVVHINAGVSAMALVLALGARRGFLKEQMEPNNLPMVMLGAALLWFGWFGFNGGSALTAGGLASNAFVTTNTAAASAALCWIFLSWRHRRPSLLGAVTGAVAGLVAITPAAGFVTPLAAIAIGAVAALVCYGAMIFKMKRGFDDSLDVMAVHGVGGIWGALATGIFASVAVNSAGADGLLSGNVELFLKQALGVAVTGGFAFVGSFIIAKVVDKLVGLRVKEPEEMIGLDIAQHSERAYGGSLR</sequence>
<dbReference type="Proteomes" id="UP000218257">
    <property type="component" value="Chromosome"/>
</dbReference>
<dbReference type="EMBL" id="AP017649">
    <property type="protein sequence ID" value="BAZ97551.1"/>
    <property type="molecule type" value="Genomic_DNA"/>
</dbReference>
<proteinExistence type="inferred from homology"/>
<dbReference type="RefSeq" id="WP_010936818.1">
    <property type="nucleotide sequence ID" value="NZ_AP017649.1"/>
</dbReference>
<dbReference type="InterPro" id="IPR029020">
    <property type="entry name" value="Ammonium/urea_transptr"/>
</dbReference>
<evidence type="ECO:0000256" key="5">
    <source>
        <dbReference type="ARBA" id="ARBA00022989"/>
    </source>
</evidence>
<dbReference type="SUPFAM" id="SSF111352">
    <property type="entry name" value="Ammonium transporter"/>
    <property type="match status" value="1"/>
</dbReference>